<dbReference type="NCBIfam" id="TIGR00334">
    <property type="entry name" value="5S_RNA_mat_M5"/>
    <property type="match status" value="1"/>
</dbReference>
<organism evidence="14 15">
    <name type="scientific">Exiguobacterium aurantiacum</name>
    <dbReference type="NCBI Taxonomy" id="33987"/>
    <lineage>
        <taxon>Bacteria</taxon>
        <taxon>Bacillati</taxon>
        <taxon>Bacillota</taxon>
        <taxon>Bacilli</taxon>
        <taxon>Bacillales</taxon>
        <taxon>Bacillales Family XII. Incertae Sedis</taxon>
        <taxon>Exiguobacterium</taxon>
    </lineage>
</organism>
<dbReference type="InterPro" id="IPR006171">
    <property type="entry name" value="TOPRIM_dom"/>
</dbReference>
<gene>
    <name evidence="11" type="primary">rnmV</name>
    <name evidence="14" type="ORF">NCTC13163_00066</name>
</gene>
<evidence type="ECO:0000256" key="3">
    <source>
        <dbReference type="ARBA" id="ARBA00022552"/>
    </source>
</evidence>
<comment type="catalytic activity">
    <reaction evidence="11">
        <text>Endonucleolytic cleavage of RNA, removing 21 and 42 nucleotides, respectively, from the 5'- and 3'-termini of a 5S-rRNA precursor.</text>
        <dbReference type="EC" id="3.1.26.8"/>
    </reaction>
</comment>
<evidence type="ECO:0000256" key="10">
    <source>
        <dbReference type="ARBA" id="ARBA00022884"/>
    </source>
</evidence>
<dbReference type="GO" id="GO:0043822">
    <property type="term" value="F:ribonuclease M5 activity"/>
    <property type="evidence" value="ECO:0007669"/>
    <property type="project" value="UniProtKB-UniRule"/>
</dbReference>
<keyword evidence="2 11" id="KW-0690">Ribosome biogenesis</keyword>
<keyword evidence="10 11" id="KW-0694">RNA-binding</keyword>
<evidence type="ECO:0000256" key="2">
    <source>
        <dbReference type="ARBA" id="ARBA00022517"/>
    </source>
</evidence>
<dbReference type="SMART" id="SM00493">
    <property type="entry name" value="TOPRIM"/>
    <property type="match status" value="1"/>
</dbReference>
<dbReference type="Pfam" id="PF13331">
    <property type="entry name" value="DUF4093"/>
    <property type="match status" value="1"/>
</dbReference>
<protein>
    <recommendedName>
        <fullName evidence="11 12">Ribonuclease M5</fullName>
        <ecNumber evidence="11 12">3.1.26.8</ecNumber>
    </recommendedName>
    <alternativeName>
        <fullName evidence="11">RNase M5</fullName>
    </alternativeName>
    <alternativeName>
        <fullName evidence="11">Ribosomal RNA terminal maturase M5</fullName>
    </alternativeName>
</protein>
<name>A0A377FPV7_9BACL</name>
<dbReference type="InterPro" id="IPR004466">
    <property type="entry name" value="RNase_M5"/>
</dbReference>
<dbReference type="FunFam" id="3.40.1360.10:FF:000006">
    <property type="entry name" value="Ribonuclease M5"/>
    <property type="match status" value="1"/>
</dbReference>
<dbReference type="Proteomes" id="UP000254060">
    <property type="component" value="Unassembled WGS sequence"/>
</dbReference>
<comment type="similarity">
    <text evidence="11">Belongs to the ribonuclease M5 family.</text>
</comment>
<keyword evidence="4 11" id="KW-0540">Nuclease</keyword>
<dbReference type="AlphaFoldDB" id="A0A377FPV7"/>
<keyword evidence="3 11" id="KW-0698">rRNA processing</keyword>
<feature type="domain" description="Toprim" evidence="13">
    <location>
        <begin position="6"/>
        <end position="89"/>
    </location>
</feature>
<evidence type="ECO:0000313" key="15">
    <source>
        <dbReference type="Proteomes" id="UP000254060"/>
    </source>
</evidence>
<dbReference type="CDD" id="cd01027">
    <property type="entry name" value="TOPRIM_RNase_M5_like"/>
    <property type="match status" value="1"/>
</dbReference>
<reference evidence="14 15" key="1">
    <citation type="submission" date="2018-06" db="EMBL/GenBank/DDBJ databases">
        <authorList>
            <consortium name="Pathogen Informatics"/>
            <person name="Doyle S."/>
        </authorList>
    </citation>
    <scope>NUCLEOTIDE SEQUENCE [LARGE SCALE GENOMIC DNA]</scope>
    <source>
        <strain evidence="14 15">NCTC13163</strain>
    </source>
</reference>
<evidence type="ECO:0000256" key="6">
    <source>
        <dbReference type="ARBA" id="ARBA00022730"/>
    </source>
</evidence>
<dbReference type="SUPFAM" id="SSF110455">
    <property type="entry name" value="Toprim domain"/>
    <property type="match status" value="1"/>
</dbReference>
<evidence type="ECO:0000259" key="13">
    <source>
        <dbReference type="PROSITE" id="PS50880"/>
    </source>
</evidence>
<keyword evidence="5" id="KW-0479">Metal-binding</keyword>
<dbReference type="InterPro" id="IPR034141">
    <property type="entry name" value="TOPRIM_RNase_M5-like"/>
</dbReference>
<dbReference type="Pfam" id="PF01751">
    <property type="entry name" value="Toprim"/>
    <property type="match status" value="1"/>
</dbReference>
<sequence>MREKIQEVIVVEGRDDTTRLQEVYDVDTIETNGSAVSKQTIERIKRAQETRGVIILTDPDYPGDRIRAIVEEHVKGCKHAYLPRAEAKDRRGKIGVEHASPATIRRVLSAVYEDRIETDVPLVTRKMVLEADLIGGADAARRRKRLGVLLRIGEPNAKQFVKRVEAMRVTTEEWEQALIQLEEENH</sequence>
<comment type="subcellular location">
    <subcellularLocation>
        <location evidence="11">Cytoplasm</location>
    </subcellularLocation>
</comment>
<dbReference type="RefSeq" id="WP_024372347.1">
    <property type="nucleotide sequence ID" value="NZ_UGGP01000001.1"/>
</dbReference>
<proteinExistence type="inferred from homology"/>
<dbReference type="GO" id="GO:0005737">
    <property type="term" value="C:cytoplasm"/>
    <property type="evidence" value="ECO:0007669"/>
    <property type="project" value="UniProtKB-SubCell"/>
</dbReference>
<dbReference type="InterPro" id="IPR025156">
    <property type="entry name" value="RNase_M5_C"/>
</dbReference>
<dbReference type="HAMAP" id="MF_01469">
    <property type="entry name" value="RNase_M5"/>
    <property type="match status" value="1"/>
</dbReference>
<evidence type="ECO:0000256" key="11">
    <source>
        <dbReference type="HAMAP-Rule" id="MF_01469"/>
    </source>
</evidence>
<evidence type="ECO:0000256" key="1">
    <source>
        <dbReference type="ARBA" id="ARBA00022490"/>
    </source>
</evidence>
<evidence type="ECO:0000256" key="7">
    <source>
        <dbReference type="ARBA" id="ARBA00022759"/>
    </source>
</evidence>
<dbReference type="PROSITE" id="PS50880">
    <property type="entry name" value="TOPRIM"/>
    <property type="match status" value="1"/>
</dbReference>
<dbReference type="STRING" id="1397694.GCA_000702585_00589"/>
<evidence type="ECO:0000256" key="5">
    <source>
        <dbReference type="ARBA" id="ARBA00022723"/>
    </source>
</evidence>
<dbReference type="GO" id="GO:0046872">
    <property type="term" value="F:metal ion binding"/>
    <property type="evidence" value="ECO:0007669"/>
    <property type="project" value="UniProtKB-KW"/>
</dbReference>
<dbReference type="PANTHER" id="PTHR39156">
    <property type="entry name" value="RIBONUCLEASE M5"/>
    <property type="match status" value="1"/>
</dbReference>
<dbReference type="GO" id="GO:0006364">
    <property type="term" value="P:rRNA processing"/>
    <property type="evidence" value="ECO:0007669"/>
    <property type="project" value="UniProtKB-UniRule"/>
</dbReference>
<dbReference type="GO" id="GO:0019843">
    <property type="term" value="F:rRNA binding"/>
    <property type="evidence" value="ECO:0007669"/>
    <property type="project" value="UniProtKB-KW"/>
</dbReference>
<keyword evidence="8 11" id="KW-0378">Hydrolase</keyword>
<evidence type="ECO:0000256" key="4">
    <source>
        <dbReference type="ARBA" id="ARBA00022722"/>
    </source>
</evidence>
<keyword evidence="1 11" id="KW-0963">Cytoplasm</keyword>
<evidence type="ECO:0000256" key="9">
    <source>
        <dbReference type="ARBA" id="ARBA00022842"/>
    </source>
</evidence>
<dbReference type="PANTHER" id="PTHR39156:SF1">
    <property type="entry name" value="RIBONUCLEASE M5"/>
    <property type="match status" value="1"/>
</dbReference>
<dbReference type="Gene3D" id="3.40.1360.10">
    <property type="match status" value="1"/>
</dbReference>
<keyword evidence="6 11" id="KW-0699">rRNA-binding</keyword>
<evidence type="ECO:0000256" key="8">
    <source>
        <dbReference type="ARBA" id="ARBA00022801"/>
    </source>
</evidence>
<keyword evidence="9" id="KW-0460">Magnesium</keyword>
<evidence type="ECO:0000313" key="14">
    <source>
        <dbReference type="EMBL" id="STO06748.1"/>
    </source>
</evidence>
<dbReference type="EMBL" id="UGGP01000001">
    <property type="protein sequence ID" value="STO06748.1"/>
    <property type="molecule type" value="Genomic_DNA"/>
</dbReference>
<evidence type="ECO:0000256" key="12">
    <source>
        <dbReference type="NCBIfam" id="TIGR00334"/>
    </source>
</evidence>
<accession>A0A377FPV7</accession>
<dbReference type="EC" id="3.1.26.8" evidence="11 12"/>
<comment type="function">
    <text evidence="11">Required for correct processing of both the 5' and 3' ends of 5S rRNA precursor. Cleaves both sides of a double-stranded region yielding mature 5S rRNA in one step.</text>
</comment>
<dbReference type="OrthoDB" id="9791329at2"/>
<keyword evidence="7 11" id="KW-0255">Endonuclease</keyword>